<evidence type="ECO:0000256" key="3">
    <source>
        <dbReference type="ARBA" id="ARBA00022729"/>
    </source>
</evidence>
<dbReference type="EMBL" id="CP016070">
    <property type="protein sequence ID" value="AOW80724.1"/>
    <property type="molecule type" value="Genomic_DNA"/>
</dbReference>
<protein>
    <submittedName>
        <fullName evidence="5">ABC transporter substrate-binding protein</fullName>
    </submittedName>
</protein>
<feature type="region of interest" description="Disordered" evidence="4">
    <location>
        <begin position="367"/>
        <end position="395"/>
    </location>
</feature>
<dbReference type="PANTHER" id="PTHR30024:SF47">
    <property type="entry name" value="TAURINE-BINDING PERIPLASMIC PROTEIN"/>
    <property type="match status" value="1"/>
</dbReference>
<sequence length="395" mass="42288">MDGPVSESVDNKRKSQGLSRRAYLASAGVATATALGGCLGAVDGGPEKVTFGTLTIPAVAEVLIARDRGYFEDRNIELEVKRIQSAPKATPQLASGDLDVATGSIGASLFNSVAQDIDIRVVADQTQYWPGQPSANRIWARSAAVPDTDSIYDLPGGLTIGLHGSGNVDSYVWGRILALNDMTWADVSTTEVLYTNMPVTMAEGQIDACAIPDPLGLQVADQADATQLGYASMVAPRMQIGAYLFGGPFVEERPEVATRWVEAYLEGVREYYELGGFPSEEVATIVSEAFDLPKAAIQASIPSLPHKNGHLNADSVENQQAFYACRGNVEETVPVKDVIDETFLESALDTVGRLDDEAARPDVETIEQWGENALAPYPPVGERRTPSEFPTDSSC</sequence>
<evidence type="ECO:0000256" key="4">
    <source>
        <dbReference type="SAM" id="MobiDB-lite"/>
    </source>
</evidence>
<dbReference type="AlphaFoldDB" id="A0A1D8S5U6"/>
<name>A0A1D8S5U6_9EURY</name>
<organism evidence="5 6">
    <name type="scientific">Halodesulfurarchaeum formicicum</name>
    <dbReference type="NCBI Taxonomy" id="1873524"/>
    <lineage>
        <taxon>Archaea</taxon>
        <taxon>Methanobacteriati</taxon>
        <taxon>Methanobacteriota</taxon>
        <taxon>Stenosarchaea group</taxon>
        <taxon>Halobacteria</taxon>
        <taxon>Halobacteriales</taxon>
        <taxon>Halobacteriaceae</taxon>
        <taxon>Halodesulfurarchaeum</taxon>
    </lineage>
</organism>
<evidence type="ECO:0000313" key="5">
    <source>
        <dbReference type="EMBL" id="AOW80724.1"/>
    </source>
</evidence>
<dbReference type="GeneID" id="29829542"/>
<dbReference type="Gene3D" id="3.40.190.10">
    <property type="entry name" value="Periplasmic binding protein-like II"/>
    <property type="match status" value="2"/>
</dbReference>
<comment type="subcellular location">
    <subcellularLocation>
        <location evidence="1">Periplasm</location>
    </subcellularLocation>
</comment>
<dbReference type="Pfam" id="PF13379">
    <property type="entry name" value="NMT1_2"/>
    <property type="match status" value="1"/>
</dbReference>
<evidence type="ECO:0000313" key="6">
    <source>
        <dbReference type="Proteomes" id="UP000185608"/>
    </source>
</evidence>
<accession>A0A1D8S5U6</accession>
<dbReference type="PANTHER" id="PTHR30024">
    <property type="entry name" value="ALIPHATIC SULFONATES-BINDING PROTEIN-RELATED"/>
    <property type="match status" value="1"/>
</dbReference>
<gene>
    <name evidence="5" type="ORF">HTSR_1551</name>
</gene>
<dbReference type="GO" id="GO:0042597">
    <property type="term" value="C:periplasmic space"/>
    <property type="evidence" value="ECO:0007669"/>
    <property type="project" value="UniProtKB-SubCell"/>
</dbReference>
<dbReference type="STRING" id="1873524.HSR6_1621"/>
<dbReference type="SUPFAM" id="SSF53850">
    <property type="entry name" value="Periplasmic binding protein-like II"/>
    <property type="match status" value="1"/>
</dbReference>
<dbReference type="Proteomes" id="UP000185608">
    <property type="component" value="Chromosome"/>
</dbReference>
<keyword evidence="3" id="KW-0732">Signal</keyword>
<reference evidence="5 6" key="1">
    <citation type="submission" date="2016-06" db="EMBL/GenBank/DDBJ databases">
        <title>Discovery of anaerobic lithoheterotrophic haloarchaeon capable of sulfur respiration by hydrogen and formate.</title>
        <authorList>
            <person name="Sorokin D.Y."/>
            <person name="Kublanov I.V."/>
            <person name="Roman P."/>
            <person name="Sinninghe Damste J.S."/>
            <person name="Golyshin P.N."/>
            <person name="Rojo D."/>
            <person name="Ciordia S."/>
            <person name="Mena Md.C."/>
            <person name="Ferrer M."/>
            <person name="Smedile F."/>
            <person name="Messina E."/>
            <person name="La Cono V."/>
            <person name="Yakimov M.M."/>
        </authorList>
    </citation>
    <scope>NUCLEOTIDE SEQUENCE [LARGE SCALE GENOMIC DNA]</scope>
    <source>
        <strain evidence="5 6">HTSR1</strain>
    </source>
</reference>
<dbReference type="KEGG" id="halh:HTSR_1551"/>
<evidence type="ECO:0000256" key="1">
    <source>
        <dbReference type="ARBA" id="ARBA00004418"/>
    </source>
</evidence>
<dbReference type="RefSeq" id="WP_070365398.1">
    <property type="nucleotide sequence ID" value="NZ_CP016070.1"/>
</dbReference>
<evidence type="ECO:0000256" key="2">
    <source>
        <dbReference type="ARBA" id="ARBA00010742"/>
    </source>
</evidence>
<proteinExistence type="inferred from homology"/>
<comment type="similarity">
    <text evidence="2">Belongs to the bacterial solute-binding protein SsuA/TauA family.</text>
</comment>